<keyword evidence="2" id="KW-0378">Hydrolase</keyword>
<evidence type="ECO:0000256" key="4">
    <source>
        <dbReference type="ARBA" id="ARBA00052904"/>
    </source>
</evidence>
<dbReference type="RefSeq" id="WP_213943446.1">
    <property type="nucleotide sequence ID" value="NZ_JAHCMY010000001.1"/>
</dbReference>
<name>A0AAP2G0L3_9BACT</name>
<evidence type="ECO:0000259" key="6">
    <source>
        <dbReference type="PROSITE" id="PS50263"/>
    </source>
</evidence>
<protein>
    <recommendedName>
        <fullName evidence="5">Omega-amidase YafV</fullName>
        <ecNumber evidence="3">3.5.1.3</ecNumber>
    </recommendedName>
</protein>
<sequence>MNDNLKIALIQSDLYWKNKAANMAMFEEKIWSIQEDVDLIVLPEMFTTGFSMDAVELGEPMNLQATKWMKQMAAQTKAVITGSVIIKDNGNYYNRLLWVTPEGVISQYDKRHLFGMAGEDEHFSAGKENIIVELKGWKFLPQICYDLRFPVWNRNYLVGGKPAFDVIFFIASWPAPRVNAWDVLLQARAMENVCYSFGVNRIGIDGNDVPYVGHTGAYTFKGEPICFLDDREKISIITLEKEPLLAFRKKFPALEDADKFDVKV</sequence>
<dbReference type="PROSITE" id="PS01227">
    <property type="entry name" value="UPF0012"/>
    <property type="match status" value="1"/>
</dbReference>
<dbReference type="NCBIfam" id="NF007757">
    <property type="entry name" value="PRK10438.1"/>
    <property type="match status" value="1"/>
</dbReference>
<dbReference type="InterPro" id="IPR001110">
    <property type="entry name" value="UPF0012_CS"/>
</dbReference>
<dbReference type="PANTHER" id="PTHR47799:SF1">
    <property type="entry name" value="OMEGA-AMIDASE YAFV"/>
    <property type="match status" value="1"/>
</dbReference>
<comment type="similarity">
    <text evidence="1">Belongs to the carbon-nitrogen hydrolase superfamily. NIT1/NIT2 family.</text>
</comment>
<feature type="domain" description="CN hydrolase" evidence="6">
    <location>
        <begin position="5"/>
        <end position="243"/>
    </location>
</feature>
<organism evidence="7 8">
    <name type="scientific">Litoribacter ruber</name>
    <dbReference type="NCBI Taxonomy" id="702568"/>
    <lineage>
        <taxon>Bacteria</taxon>
        <taxon>Pseudomonadati</taxon>
        <taxon>Bacteroidota</taxon>
        <taxon>Cytophagia</taxon>
        <taxon>Cytophagales</taxon>
        <taxon>Cyclobacteriaceae</taxon>
        <taxon>Litoribacter</taxon>
    </lineage>
</organism>
<comment type="caution">
    <text evidence="7">The sequence shown here is derived from an EMBL/GenBank/DDBJ whole genome shotgun (WGS) entry which is preliminary data.</text>
</comment>
<dbReference type="GO" id="GO:0106008">
    <property type="term" value="F:2-oxoglutaramate amidase activity"/>
    <property type="evidence" value="ECO:0007669"/>
    <property type="project" value="TreeGrafter"/>
</dbReference>
<evidence type="ECO:0000313" key="8">
    <source>
        <dbReference type="Proteomes" id="UP001319104"/>
    </source>
</evidence>
<dbReference type="InterPro" id="IPR003010">
    <property type="entry name" value="C-N_Hydrolase"/>
</dbReference>
<dbReference type="Proteomes" id="UP001319104">
    <property type="component" value="Unassembled WGS sequence"/>
</dbReference>
<dbReference type="InterPro" id="IPR036526">
    <property type="entry name" value="C-N_Hydrolase_sf"/>
</dbReference>
<dbReference type="PANTHER" id="PTHR47799">
    <property type="entry name" value="OMEGA-AMIDASE YAFV"/>
    <property type="match status" value="1"/>
</dbReference>
<dbReference type="CDD" id="cd07575">
    <property type="entry name" value="Xc-1258_like"/>
    <property type="match status" value="1"/>
</dbReference>
<evidence type="ECO:0000256" key="1">
    <source>
        <dbReference type="ARBA" id="ARBA00010613"/>
    </source>
</evidence>
<comment type="catalytic activity">
    <reaction evidence="4">
        <text>a monoamide of a dicarboxylate + H2O = a dicarboxylate + NH4(+)</text>
        <dbReference type="Rhea" id="RHEA:11716"/>
        <dbReference type="ChEBI" id="CHEBI:15377"/>
        <dbReference type="ChEBI" id="CHEBI:28938"/>
        <dbReference type="ChEBI" id="CHEBI:28965"/>
        <dbReference type="ChEBI" id="CHEBI:77450"/>
        <dbReference type="EC" id="3.5.1.3"/>
    </reaction>
</comment>
<dbReference type="Gene3D" id="3.60.110.10">
    <property type="entry name" value="Carbon-nitrogen hydrolase"/>
    <property type="match status" value="1"/>
</dbReference>
<dbReference type="SUPFAM" id="SSF56317">
    <property type="entry name" value="Carbon-nitrogen hydrolase"/>
    <property type="match status" value="1"/>
</dbReference>
<dbReference type="GO" id="GO:0050152">
    <property type="term" value="F:omega-amidase activity"/>
    <property type="evidence" value="ECO:0007669"/>
    <property type="project" value="UniProtKB-EC"/>
</dbReference>
<dbReference type="FunFam" id="3.60.110.10:FF:000004">
    <property type="entry name" value="Carbon-nitrogen hydrolase"/>
    <property type="match status" value="1"/>
</dbReference>
<dbReference type="EC" id="3.5.1.3" evidence="3"/>
<evidence type="ECO:0000313" key="7">
    <source>
        <dbReference type="EMBL" id="MBS9522547.1"/>
    </source>
</evidence>
<dbReference type="EMBL" id="JAHCMY010000001">
    <property type="protein sequence ID" value="MBS9522547.1"/>
    <property type="molecule type" value="Genomic_DNA"/>
</dbReference>
<gene>
    <name evidence="7" type="ORF">KI659_00835</name>
</gene>
<dbReference type="InterPro" id="IPR052737">
    <property type="entry name" value="Omega-amidase_YafV"/>
</dbReference>
<keyword evidence="8" id="KW-1185">Reference proteome</keyword>
<evidence type="ECO:0000256" key="3">
    <source>
        <dbReference type="ARBA" id="ARBA00039118"/>
    </source>
</evidence>
<accession>A0AAP2G0L3</accession>
<proteinExistence type="inferred from homology"/>
<dbReference type="Pfam" id="PF00795">
    <property type="entry name" value="CN_hydrolase"/>
    <property type="match status" value="1"/>
</dbReference>
<evidence type="ECO:0000256" key="2">
    <source>
        <dbReference type="ARBA" id="ARBA00022801"/>
    </source>
</evidence>
<dbReference type="AlphaFoldDB" id="A0AAP2G0L3"/>
<evidence type="ECO:0000256" key="5">
    <source>
        <dbReference type="ARBA" id="ARBA00072139"/>
    </source>
</evidence>
<dbReference type="PROSITE" id="PS50263">
    <property type="entry name" value="CN_HYDROLASE"/>
    <property type="match status" value="1"/>
</dbReference>
<reference evidence="7 8" key="1">
    <citation type="submission" date="2021-05" db="EMBL/GenBank/DDBJ databases">
        <authorList>
            <person name="Zhang Z.D."/>
            <person name="Osman G."/>
        </authorList>
    </citation>
    <scope>NUCLEOTIDE SEQUENCE [LARGE SCALE GENOMIC DNA]</scope>
    <source>
        <strain evidence="7 8">KCTC 32217</strain>
    </source>
</reference>